<gene>
    <name evidence="1" type="ORF">HID58_033909</name>
</gene>
<protein>
    <submittedName>
        <fullName evidence="1">Uncharacterized protein</fullName>
    </submittedName>
</protein>
<name>A0ABQ8C0P1_BRANA</name>
<comment type="caution">
    <text evidence="1">The sequence shown here is derived from an EMBL/GenBank/DDBJ whole genome shotgun (WGS) entry which is preliminary data.</text>
</comment>
<proteinExistence type="predicted"/>
<feature type="non-terminal residue" evidence="1">
    <location>
        <position position="71"/>
    </location>
</feature>
<sequence>MCLSRLIWESATELCNSGLPDAFQGLAYNVLVISLSIYHGTETEAELTNYPLIQGLPKIFPYTIYLSAFQT</sequence>
<keyword evidence="2" id="KW-1185">Reference proteome</keyword>
<reference evidence="1 2" key="1">
    <citation type="submission" date="2021-05" db="EMBL/GenBank/DDBJ databases">
        <title>Genome Assembly of Synthetic Allotetraploid Brassica napus Reveals Homoeologous Exchanges between Subgenomes.</title>
        <authorList>
            <person name="Davis J.T."/>
        </authorList>
    </citation>
    <scope>NUCLEOTIDE SEQUENCE [LARGE SCALE GENOMIC DNA]</scope>
    <source>
        <strain evidence="2">cv. Da-Ae</strain>
        <tissue evidence="1">Seedling</tissue>
    </source>
</reference>
<accession>A0ABQ8C0P1</accession>
<evidence type="ECO:0000313" key="1">
    <source>
        <dbReference type="EMBL" id="KAH0910588.1"/>
    </source>
</evidence>
<dbReference type="Proteomes" id="UP000824890">
    <property type="component" value="Unassembled WGS sequence"/>
</dbReference>
<evidence type="ECO:0000313" key="2">
    <source>
        <dbReference type="Proteomes" id="UP000824890"/>
    </source>
</evidence>
<dbReference type="EMBL" id="JAGKQM010000009">
    <property type="protein sequence ID" value="KAH0910588.1"/>
    <property type="molecule type" value="Genomic_DNA"/>
</dbReference>
<organism evidence="1 2">
    <name type="scientific">Brassica napus</name>
    <name type="common">Rape</name>
    <dbReference type="NCBI Taxonomy" id="3708"/>
    <lineage>
        <taxon>Eukaryota</taxon>
        <taxon>Viridiplantae</taxon>
        <taxon>Streptophyta</taxon>
        <taxon>Embryophyta</taxon>
        <taxon>Tracheophyta</taxon>
        <taxon>Spermatophyta</taxon>
        <taxon>Magnoliopsida</taxon>
        <taxon>eudicotyledons</taxon>
        <taxon>Gunneridae</taxon>
        <taxon>Pentapetalae</taxon>
        <taxon>rosids</taxon>
        <taxon>malvids</taxon>
        <taxon>Brassicales</taxon>
        <taxon>Brassicaceae</taxon>
        <taxon>Brassiceae</taxon>
        <taxon>Brassica</taxon>
    </lineage>
</organism>